<evidence type="ECO:0000313" key="1">
    <source>
        <dbReference type="EMBL" id="TFB78092.1"/>
    </source>
</evidence>
<protein>
    <submittedName>
        <fullName evidence="1">Uncharacterized protein</fullName>
    </submittedName>
</protein>
<comment type="caution">
    <text evidence="1">The sequence shown here is derived from an EMBL/GenBank/DDBJ whole genome shotgun (WGS) entry which is preliminary data.</text>
</comment>
<evidence type="ECO:0000313" key="2">
    <source>
        <dbReference type="Proteomes" id="UP000298252"/>
    </source>
</evidence>
<proteinExistence type="predicted"/>
<dbReference type="EMBL" id="SOFD01000021">
    <property type="protein sequence ID" value="TFB78092.1"/>
    <property type="molecule type" value="Genomic_DNA"/>
</dbReference>
<sequence length="175" mass="19745">MAEDDRARGDWDHCVRREIPAALLGREVLTRTADFSLWLEDVRGYSRGFTFTVRLVVSKEVLKRFDLPFGPTFLGRFPDREGVDFWVSAGGRRYSNERYSNETRRPNGRDLQVIAGGAVPQVTWTQWWVADVSMPEIQIGFDWASIGVGGSRTIGTGNWQETIANNVLLLPISAP</sequence>
<reference evidence="1 2" key="1">
    <citation type="submission" date="2019-03" db="EMBL/GenBank/DDBJ databases">
        <title>Genomics of glacier-inhabiting Cryobacterium strains.</title>
        <authorList>
            <person name="Liu Q."/>
            <person name="Xin Y.-H."/>
        </authorList>
    </citation>
    <scope>NUCLEOTIDE SEQUENCE [LARGE SCALE GENOMIC DNA]</scope>
    <source>
        <strain evidence="1 2">Hh8</strain>
    </source>
</reference>
<accession>A0ABY2I624</accession>
<dbReference type="Proteomes" id="UP000298252">
    <property type="component" value="Unassembled WGS sequence"/>
</dbReference>
<name>A0ABY2I624_9MICO</name>
<keyword evidence="2" id="KW-1185">Reference proteome</keyword>
<organism evidence="1 2">
    <name type="scientific">Cryobacterium flavum</name>
    <dbReference type="NCBI Taxonomy" id="1424659"/>
    <lineage>
        <taxon>Bacteria</taxon>
        <taxon>Bacillati</taxon>
        <taxon>Actinomycetota</taxon>
        <taxon>Actinomycetes</taxon>
        <taxon>Micrococcales</taxon>
        <taxon>Microbacteriaceae</taxon>
        <taxon>Cryobacterium</taxon>
    </lineage>
</organism>
<gene>
    <name evidence="1" type="ORF">E3O21_06535</name>
</gene>